<evidence type="ECO:0000313" key="2">
    <source>
        <dbReference type="Proteomes" id="UP001156484"/>
    </source>
</evidence>
<gene>
    <name evidence="1" type="ORF">OED52_10150</name>
</gene>
<dbReference type="EMBL" id="CP107551">
    <property type="protein sequence ID" value="UYP20844.1"/>
    <property type="molecule type" value="Genomic_DNA"/>
</dbReference>
<proteinExistence type="predicted"/>
<organism evidence="1 2">
    <name type="scientific">Rhodococcus sacchari</name>
    <dbReference type="NCBI Taxonomy" id="2962047"/>
    <lineage>
        <taxon>Bacteria</taxon>
        <taxon>Bacillati</taxon>
        <taxon>Actinomycetota</taxon>
        <taxon>Actinomycetes</taxon>
        <taxon>Mycobacteriales</taxon>
        <taxon>Nocardiaceae</taxon>
        <taxon>Rhodococcus</taxon>
    </lineage>
</organism>
<accession>A0ACD4DLA9</accession>
<evidence type="ECO:0000313" key="1">
    <source>
        <dbReference type="EMBL" id="UYP20844.1"/>
    </source>
</evidence>
<protein>
    <submittedName>
        <fullName evidence="1">Extracellular solute-binding protein</fullName>
    </submittedName>
</protein>
<sequence>MRLASFRRSLAGIGIAAATFAAAACGSGSAAEISEEDLGPAGDGAWEEVIEAAKQEGSITYFTGQATDNLQELASRFESVYGIDVEIVRDTDANLQTKLAAEADTGRHTADLIATASRPWVDEKLAEDYFVPVTGPAFGAPEFDREKFLRDDDRIFVSSAAVLTYGWNTSRVPDGIDGYEDLLDPALADGKIGVMLPVSSAVVDFYDYLEETVSPDYVERLAAQKPRTYPGAQAMAQALTSGELAATVYTLPLTAEKEAGAPVESGMPSPVFGAPFLTGVPATAPHPNAAQLFANFLVTKAGQEAVASRAGAVLPDIPTAATSADGIWVSGRVVTADETEAFRAEFTDMFGSSQ</sequence>
<reference evidence="1" key="1">
    <citation type="submission" date="2022-10" db="EMBL/GenBank/DDBJ databases">
        <title>Rhodococcus ferula Z13 complete genome.</title>
        <authorList>
            <person name="Long X."/>
            <person name="Zang M."/>
        </authorList>
    </citation>
    <scope>NUCLEOTIDE SEQUENCE</scope>
    <source>
        <strain evidence="1">Z13</strain>
    </source>
</reference>
<keyword evidence="2" id="KW-1185">Reference proteome</keyword>
<name>A0ACD4DLA9_9NOCA</name>
<dbReference type="Proteomes" id="UP001156484">
    <property type="component" value="Chromosome"/>
</dbReference>